<evidence type="ECO:0000313" key="3">
    <source>
        <dbReference type="EMBL" id="MCQ8834239.1"/>
    </source>
</evidence>
<protein>
    <submittedName>
        <fullName evidence="3">NUDIX hydrolase</fullName>
    </submittedName>
</protein>
<dbReference type="PANTHER" id="PTHR43736">
    <property type="entry name" value="ADP-RIBOSE PYROPHOSPHATASE"/>
    <property type="match status" value="1"/>
</dbReference>
<dbReference type="CDD" id="cd03674">
    <property type="entry name" value="NUDIX_Hydrolase"/>
    <property type="match status" value="1"/>
</dbReference>
<dbReference type="PROSITE" id="PS51462">
    <property type="entry name" value="NUDIX"/>
    <property type="match status" value="1"/>
</dbReference>
<comment type="similarity">
    <text evidence="1">Belongs to the Nudix hydrolase family.</text>
</comment>
<dbReference type="EMBL" id="JANIIC010000054">
    <property type="protein sequence ID" value="MCQ8834239.1"/>
    <property type="molecule type" value="Genomic_DNA"/>
</dbReference>
<evidence type="ECO:0000259" key="2">
    <source>
        <dbReference type="PROSITE" id="PS51462"/>
    </source>
</evidence>
<feature type="domain" description="Nudix hydrolase" evidence="2">
    <location>
        <begin position="46"/>
        <end position="180"/>
    </location>
</feature>
<dbReference type="InterPro" id="IPR015797">
    <property type="entry name" value="NUDIX_hydrolase-like_dom_sf"/>
</dbReference>
<keyword evidence="4" id="KW-1185">Reference proteome</keyword>
<dbReference type="PANTHER" id="PTHR43736:SF1">
    <property type="entry name" value="DIHYDRONEOPTERIN TRIPHOSPHATE DIPHOSPHATASE"/>
    <property type="match status" value="1"/>
</dbReference>
<dbReference type="RefSeq" id="WP_257634629.1">
    <property type="nucleotide sequence ID" value="NZ_JANIIC010000054.1"/>
</dbReference>
<keyword evidence="3" id="KW-0378">Hydrolase</keyword>
<dbReference type="Pfam" id="PF00293">
    <property type="entry name" value="NUDIX"/>
    <property type="match status" value="1"/>
</dbReference>
<evidence type="ECO:0000256" key="1">
    <source>
        <dbReference type="ARBA" id="ARBA00005582"/>
    </source>
</evidence>
<dbReference type="AlphaFoldDB" id="A0A9X2RZN8"/>
<accession>A0A9X2RZN8</accession>
<name>A0A9X2RZN8_STRMQ</name>
<dbReference type="SUPFAM" id="SSF55811">
    <property type="entry name" value="Nudix"/>
    <property type="match status" value="1"/>
</dbReference>
<dbReference type="Gene3D" id="3.90.79.10">
    <property type="entry name" value="Nucleoside Triphosphate Pyrophosphohydrolase"/>
    <property type="match status" value="1"/>
</dbReference>
<dbReference type="Proteomes" id="UP001142400">
    <property type="component" value="Unassembled WGS sequence"/>
</dbReference>
<proteinExistence type="inferred from homology"/>
<gene>
    <name evidence="3" type="ORF">NQU54_35605</name>
</gene>
<dbReference type="InterPro" id="IPR000086">
    <property type="entry name" value="NUDIX_hydrolase_dom"/>
</dbReference>
<sequence length="180" mass="19520">MTITADQIRAVISDYTSTHPEEKTTLAPVLDLLDGGADLTSRKEFRGHATAGAVLVDDDGQALFIEHLALGKWLLPGGHLEADDTDLMGAALRELAEETGISAGIAPLSPVPVHVDVHSIPANDAKGEPDHQHFDFRYLFRTTTGSDVTLQAEEVSAFAWRGLDTISDERLRNRVRAALR</sequence>
<evidence type="ECO:0000313" key="4">
    <source>
        <dbReference type="Proteomes" id="UP001142400"/>
    </source>
</evidence>
<organism evidence="3 4">
    <name type="scientific">Streptomyces malaysiensis subsp. samsunensis</name>
    <dbReference type="NCBI Taxonomy" id="459658"/>
    <lineage>
        <taxon>Bacteria</taxon>
        <taxon>Bacillati</taxon>
        <taxon>Actinomycetota</taxon>
        <taxon>Actinomycetes</taxon>
        <taxon>Kitasatosporales</taxon>
        <taxon>Streptomycetaceae</taxon>
        <taxon>Streptomyces</taxon>
        <taxon>Streptomyces violaceusniger group</taxon>
    </lineage>
</organism>
<comment type="caution">
    <text evidence="3">The sequence shown here is derived from an EMBL/GenBank/DDBJ whole genome shotgun (WGS) entry which is preliminary data.</text>
</comment>
<reference evidence="3" key="1">
    <citation type="submission" date="2022-06" db="EMBL/GenBank/DDBJ databases">
        <title>WGS of actinobacteria.</title>
        <authorList>
            <person name="Thawai C."/>
        </authorList>
    </citation>
    <scope>NUCLEOTIDE SEQUENCE</scope>
    <source>
        <strain evidence="3">DSM 42010</strain>
    </source>
</reference>
<dbReference type="GO" id="GO:0016787">
    <property type="term" value="F:hydrolase activity"/>
    <property type="evidence" value="ECO:0007669"/>
    <property type="project" value="UniProtKB-KW"/>
</dbReference>